<feature type="domain" description="SANT" evidence="6">
    <location>
        <begin position="232"/>
        <end position="283"/>
    </location>
</feature>
<dbReference type="STRING" id="3469.A0A4Y7IWK8"/>
<evidence type="ECO:0000256" key="2">
    <source>
        <dbReference type="ARBA" id="ARBA00023015"/>
    </source>
</evidence>
<dbReference type="InterPro" id="IPR056067">
    <property type="entry name" value="DUF7650"/>
</dbReference>
<feature type="region of interest" description="Disordered" evidence="5">
    <location>
        <begin position="807"/>
        <end position="883"/>
    </location>
</feature>
<dbReference type="Pfam" id="PF25826">
    <property type="entry name" value="DUF7952"/>
    <property type="match status" value="1"/>
</dbReference>
<dbReference type="SUPFAM" id="SSF46689">
    <property type="entry name" value="Homeodomain-like"/>
    <property type="match status" value="1"/>
</dbReference>
<accession>A0A4Y7IWK8</accession>
<dbReference type="AlphaFoldDB" id="A0A4Y7IWK8"/>
<evidence type="ECO:0000313" key="8">
    <source>
        <dbReference type="Proteomes" id="UP000316621"/>
    </source>
</evidence>
<name>A0A4Y7IWK8_PAPSO</name>
<dbReference type="InterPro" id="IPR017884">
    <property type="entry name" value="SANT_dom"/>
</dbReference>
<evidence type="ECO:0000259" key="6">
    <source>
        <dbReference type="PROSITE" id="PS51293"/>
    </source>
</evidence>
<dbReference type="Pfam" id="PF24662">
    <property type="entry name" value="DUF7650"/>
    <property type="match status" value="1"/>
</dbReference>
<feature type="compositionally biased region" description="Polar residues" evidence="5">
    <location>
        <begin position="809"/>
        <end position="841"/>
    </location>
</feature>
<sequence length="949" mass="107414">MLPFRHVKLEVKLAVRQLERYGLIIYRTASCQSFKLNRGCNEKLKLNCGSSYKNFNDGLKMDSVEMDHDGEHLTEDTSAELLLFPRYDIFGEPEVVPRVGDQYQVEIPEREREPDNFKNTASHFEAAGTSHSSPMRLSIPVMWVYDQVDDIKLEGIKLQRAPDGRVGANRSERKARHKYSDHKGTKAKVEPFLKLDSRENSTLAGNRMDADLPSMNEKCNLIAKNYCPVPGLVSNSWRDVEKDRFLLGLYIFGKNLVQVKKFVESKEMGDIQSYYYGRFFRSDAHRRWSEGRKIRSKKCVHGQKIFTGSRQQELLSRLLPHVPKECRNAFIEAGKKLTEYTITLEDYVSMMKETVGIETLVEAVGIGKGKRDLTGISDSVRSNQAIPVRQEIPTGKECNSLTSADILKFLNGDFRLSKARSNDLFWEAVWPRLLARGWHSEQPKYQGYNNGNKNSLVFLIPDVKKFSRKRHVKGNHYFDSVTDVLDKVVSDPTLLDVEVEEAPRENDNKEEHEWAPEMDQDIHSDHQRHCYLKPPLASSNSDLVKFTVVDTSLINGERPFKMRDLKTLPVETNNTSTPSISRETVGVSFKERLDDPGSVDMLVDDPQQDTVTSRLRKGNSNADSLVGVSRQCVSLNGSVISSFPMENHEFQYAAVNNNKHVGKMSKCILQKRAKSGESNSSALVKKRKKVGPCANKERSLSTNNISTHFGVKEEEPSSNLDSPDTCEHMVSIVYPFQDKVSTGSSTKEDRHDINEKLVSRRAEQRAMIDLNALPEYEDGDLFFMEERDFHYDESTKGLSLPAEVIQPEDLQTSVKTSNGISSAEDQPTLNARRQSSRNRPLTTKALEALAGGYVTTNRKSRDKKSLSRDNSFTRPSPRVRAKGCVATGSANTKVDERVEEACSSNTDMLRESRIRTEIEGGDELMLSLSLSLKLPYNSEIFAERYNQPG</sequence>
<dbReference type="Gramene" id="RZC51889">
    <property type="protein sequence ID" value="RZC51889"/>
    <property type="gene ID" value="C5167_020314"/>
</dbReference>
<comment type="subcellular location">
    <subcellularLocation>
        <location evidence="1">Nucleus</location>
    </subcellularLocation>
</comment>
<reference evidence="7 8" key="1">
    <citation type="journal article" date="2018" name="Science">
        <title>The opium poppy genome and morphinan production.</title>
        <authorList>
            <person name="Guo L."/>
            <person name="Winzer T."/>
            <person name="Yang X."/>
            <person name="Li Y."/>
            <person name="Ning Z."/>
            <person name="He Z."/>
            <person name="Teodor R."/>
            <person name="Lu Y."/>
            <person name="Bowser T.A."/>
            <person name="Graham I.A."/>
            <person name="Ye K."/>
        </authorList>
    </citation>
    <scope>NUCLEOTIDE SEQUENCE [LARGE SCALE GENOMIC DNA]</scope>
    <source>
        <strain evidence="8">cv. HN1</strain>
        <tissue evidence="7">Leaves</tissue>
    </source>
</reference>
<dbReference type="PANTHER" id="PTHR13859">
    <property type="entry name" value="ATROPHIN-RELATED"/>
    <property type="match status" value="1"/>
</dbReference>
<keyword evidence="8" id="KW-1185">Reference proteome</keyword>
<keyword evidence="4" id="KW-0539">Nucleus</keyword>
<evidence type="ECO:0000256" key="4">
    <source>
        <dbReference type="ARBA" id="ARBA00023242"/>
    </source>
</evidence>
<evidence type="ECO:0000256" key="5">
    <source>
        <dbReference type="SAM" id="MobiDB-lite"/>
    </source>
</evidence>
<dbReference type="GO" id="GO:0003714">
    <property type="term" value="F:transcription corepressor activity"/>
    <property type="evidence" value="ECO:0007669"/>
    <property type="project" value="TreeGrafter"/>
</dbReference>
<protein>
    <recommendedName>
        <fullName evidence="6">SANT domain-containing protein</fullName>
    </recommendedName>
</protein>
<dbReference type="Proteomes" id="UP000316621">
    <property type="component" value="Chromosome 2"/>
</dbReference>
<evidence type="ECO:0000256" key="1">
    <source>
        <dbReference type="ARBA" id="ARBA00004123"/>
    </source>
</evidence>
<dbReference type="GO" id="GO:0005634">
    <property type="term" value="C:nucleus"/>
    <property type="evidence" value="ECO:0007669"/>
    <property type="project" value="UniProtKB-SubCell"/>
</dbReference>
<evidence type="ECO:0000313" key="7">
    <source>
        <dbReference type="EMBL" id="RZC51889.1"/>
    </source>
</evidence>
<feature type="region of interest" description="Disordered" evidence="5">
    <location>
        <begin position="678"/>
        <end position="698"/>
    </location>
</feature>
<gene>
    <name evidence="7" type="ORF">C5167_020314</name>
</gene>
<organism evidence="7 8">
    <name type="scientific">Papaver somniferum</name>
    <name type="common">Opium poppy</name>
    <dbReference type="NCBI Taxonomy" id="3469"/>
    <lineage>
        <taxon>Eukaryota</taxon>
        <taxon>Viridiplantae</taxon>
        <taxon>Streptophyta</taxon>
        <taxon>Embryophyta</taxon>
        <taxon>Tracheophyta</taxon>
        <taxon>Spermatophyta</taxon>
        <taxon>Magnoliopsida</taxon>
        <taxon>Ranunculales</taxon>
        <taxon>Papaveraceae</taxon>
        <taxon>Papaveroideae</taxon>
        <taxon>Papaver</taxon>
    </lineage>
</organism>
<dbReference type="PROSITE" id="PS51293">
    <property type="entry name" value="SANT"/>
    <property type="match status" value="1"/>
</dbReference>
<dbReference type="PANTHER" id="PTHR13859:SF11">
    <property type="entry name" value="GRUNGE, ISOFORM J"/>
    <property type="match status" value="1"/>
</dbReference>
<dbReference type="InterPro" id="IPR009057">
    <property type="entry name" value="Homeodomain-like_sf"/>
</dbReference>
<dbReference type="OMA" id="HEWAPEM"/>
<keyword evidence="3" id="KW-0804">Transcription</keyword>
<dbReference type="InterPro" id="IPR057712">
    <property type="entry name" value="DUF7952"/>
</dbReference>
<keyword evidence="2" id="KW-0805">Transcription regulation</keyword>
<proteinExistence type="predicted"/>
<evidence type="ECO:0000256" key="3">
    <source>
        <dbReference type="ARBA" id="ARBA00023163"/>
    </source>
</evidence>
<dbReference type="EMBL" id="CM010716">
    <property type="protein sequence ID" value="RZC51889.1"/>
    <property type="molecule type" value="Genomic_DNA"/>
</dbReference>